<sequence length="298" mass="32805">MKKVFITGATGFVGGHLKNHLTGRGYEVFSATRNDLGDPFSVEAWRKALEKAECETVVHLIAKTHAADAGDPSALPSYRHINVDITKALLEASQNLGVKKFIYLSSIKAVGEETSIDEPFTEESPCRPEDCYGISKREAEELILEYSRSINTIILRPPLIYGRGVKGNFSKLLNAVKRGIPLPFASVQNARSLLYIGNLTKAIECILRQPFTGTAIFHVADRKSPSTPELIQTMATVLNVRLRMQPFPPFLLEVMASLAGKGETVKKLTRSLVVSITEMENKLNYSPSISLLEGLKDS</sequence>
<proteinExistence type="inferred from homology"/>
<accession>A0A644YR08</accession>
<dbReference type="PANTHER" id="PTHR43000">
    <property type="entry name" value="DTDP-D-GLUCOSE 4,6-DEHYDRATASE-RELATED"/>
    <property type="match status" value="1"/>
</dbReference>
<dbReference type="AlphaFoldDB" id="A0A644YR08"/>
<organism evidence="3">
    <name type="scientific">bioreactor metagenome</name>
    <dbReference type="NCBI Taxonomy" id="1076179"/>
    <lineage>
        <taxon>unclassified sequences</taxon>
        <taxon>metagenomes</taxon>
        <taxon>ecological metagenomes</taxon>
    </lineage>
</organism>
<keyword evidence="3" id="KW-0413">Isomerase</keyword>
<evidence type="ECO:0000259" key="2">
    <source>
        <dbReference type="Pfam" id="PF01370"/>
    </source>
</evidence>
<name>A0A644YR08_9ZZZZ</name>
<protein>
    <submittedName>
        <fullName evidence="3">N-acetyl-alpha-D-glucosaminyl-diphospho-ditrans, octacis-undecaprenol 4-epimerase</fullName>
        <ecNumber evidence="3">5.1.3.26</ecNumber>
    </submittedName>
</protein>
<evidence type="ECO:0000313" key="3">
    <source>
        <dbReference type="EMBL" id="MPM28903.1"/>
    </source>
</evidence>
<comment type="caution">
    <text evidence="3">The sequence shown here is derived from an EMBL/GenBank/DDBJ whole genome shotgun (WGS) entry which is preliminary data.</text>
</comment>
<dbReference type="EC" id="5.1.3.26" evidence="3"/>
<gene>
    <name evidence="3" type="primary">gnu_9</name>
    <name evidence="3" type="ORF">SDC9_75440</name>
</gene>
<reference evidence="3" key="1">
    <citation type="submission" date="2019-08" db="EMBL/GenBank/DDBJ databases">
        <authorList>
            <person name="Kucharzyk K."/>
            <person name="Murdoch R.W."/>
            <person name="Higgins S."/>
            <person name="Loffler F."/>
        </authorList>
    </citation>
    <scope>NUCLEOTIDE SEQUENCE</scope>
</reference>
<comment type="similarity">
    <text evidence="1">Belongs to the NAD(P)-dependent epimerase/dehydratase family.</text>
</comment>
<dbReference type="Gene3D" id="3.40.50.720">
    <property type="entry name" value="NAD(P)-binding Rossmann-like Domain"/>
    <property type="match status" value="1"/>
</dbReference>
<dbReference type="InterPro" id="IPR001509">
    <property type="entry name" value="Epimerase_deHydtase"/>
</dbReference>
<dbReference type="InterPro" id="IPR036291">
    <property type="entry name" value="NAD(P)-bd_dom_sf"/>
</dbReference>
<dbReference type="Pfam" id="PF01370">
    <property type="entry name" value="Epimerase"/>
    <property type="match status" value="1"/>
</dbReference>
<dbReference type="EMBL" id="VSSQ01005376">
    <property type="protein sequence ID" value="MPM28903.1"/>
    <property type="molecule type" value="Genomic_DNA"/>
</dbReference>
<evidence type="ECO:0000256" key="1">
    <source>
        <dbReference type="ARBA" id="ARBA00007637"/>
    </source>
</evidence>
<dbReference type="SUPFAM" id="SSF51735">
    <property type="entry name" value="NAD(P)-binding Rossmann-fold domains"/>
    <property type="match status" value="1"/>
</dbReference>
<dbReference type="GO" id="GO:0016853">
    <property type="term" value="F:isomerase activity"/>
    <property type="evidence" value="ECO:0007669"/>
    <property type="project" value="UniProtKB-KW"/>
</dbReference>
<feature type="domain" description="NAD-dependent epimerase/dehydratase" evidence="2">
    <location>
        <begin position="4"/>
        <end position="214"/>
    </location>
</feature>